<dbReference type="Pfam" id="PF07690">
    <property type="entry name" value="MFS_1"/>
    <property type="match status" value="1"/>
</dbReference>
<keyword evidence="1" id="KW-1133">Transmembrane helix</keyword>
<reference evidence="2 3" key="1">
    <citation type="submission" date="2019-06" db="EMBL/GenBank/DDBJ databases">
        <title>Whole genome shotgun sequence of Glutamicibacter uratoxydans NBRC 15515.</title>
        <authorList>
            <person name="Hosoyama A."/>
            <person name="Uohara A."/>
            <person name="Ohji S."/>
            <person name="Ichikawa N."/>
        </authorList>
    </citation>
    <scope>NUCLEOTIDE SEQUENCE [LARGE SCALE GENOMIC DNA]</scope>
    <source>
        <strain evidence="2 3">NBRC 15515</strain>
    </source>
</reference>
<gene>
    <name evidence="2" type="ORF">AUR04nite_21190</name>
</gene>
<dbReference type="AlphaFoldDB" id="A0A4Y4DPQ4"/>
<dbReference type="SUPFAM" id="SSF103473">
    <property type="entry name" value="MFS general substrate transporter"/>
    <property type="match status" value="1"/>
</dbReference>
<dbReference type="InterPro" id="IPR052524">
    <property type="entry name" value="MFS_Cyanate_Porter"/>
</dbReference>
<accession>A0A4Y4DPQ4</accession>
<feature type="transmembrane region" description="Helical" evidence="1">
    <location>
        <begin position="237"/>
        <end position="258"/>
    </location>
</feature>
<sequence>MIFLAIATVVLMGINLRVGVVSASALFNDLQNLQGYGAFISATLPTIPVLCFAVAGSVTVWVTRKIGLERAMLLAILLLTIGLSLRAVESTAMLIAGTIISMSGLAVCNVSLPSFVRKHFPERTSLLTSTYTICMSLGAAVASAVAVPIAQQLSSPLLGLAVWAVLALIAVIPMVPIAIKSKKPAAVKAVKHHSPWPLLATRNGLLITGLFTVQALLVYSIVSWLPSMLVSRGMNSATAGLMLGILQFISIPAIALVMSIASRPRLLRTAFMIATGSSLVGFLSLPILPTNLSIISVVFLGIGFTVFPLVMLSISRSGESVEASAAMSTLAQTVGYLVAAAGPFVLGLLASALGGWTLPMWLLLGFAVAQLLLAYLLSSGVPRRAALEPVDSE</sequence>
<dbReference type="InterPro" id="IPR011701">
    <property type="entry name" value="MFS"/>
</dbReference>
<feature type="transmembrane region" description="Helical" evidence="1">
    <location>
        <begin position="294"/>
        <end position="314"/>
    </location>
</feature>
<dbReference type="Gene3D" id="1.20.1250.20">
    <property type="entry name" value="MFS general substrate transporter like domains"/>
    <property type="match status" value="2"/>
</dbReference>
<comment type="caution">
    <text evidence="2">The sequence shown here is derived from an EMBL/GenBank/DDBJ whole genome shotgun (WGS) entry which is preliminary data.</text>
</comment>
<proteinExistence type="predicted"/>
<dbReference type="RefSeq" id="WP_407646689.1">
    <property type="nucleotide sequence ID" value="NZ_BAAAJL010000013.1"/>
</dbReference>
<protein>
    <submittedName>
        <fullName evidence="2">MFS transporter</fullName>
    </submittedName>
</protein>
<evidence type="ECO:0000313" key="2">
    <source>
        <dbReference type="EMBL" id="GED06587.1"/>
    </source>
</evidence>
<dbReference type="GO" id="GO:0022857">
    <property type="term" value="F:transmembrane transporter activity"/>
    <property type="evidence" value="ECO:0007669"/>
    <property type="project" value="InterPro"/>
</dbReference>
<feature type="transmembrane region" description="Helical" evidence="1">
    <location>
        <begin position="200"/>
        <end position="225"/>
    </location>
</feature>
<organism evidence="2 3">
    <name type="scientific">Glutamicibacter uratoxydans</name>
    <name type="common">Arthrobacter uratoxydans</name>
    <dbReference type="NCBI Taxonomy" id="43667"/>
    <lineage>
        <taxon>Bacteria</taxon>
        <taxon>Bacillati</taxon>
        <taxon>Actinomycetota</taxon>
        <taxon>Actinomycetes</taxon>
        <taxon>Micrococcales</taxon>
        <taxon>Micrococcaceae</taxon>
        <taxon>Glutamicibacter</taxon>
    </lineage>
</organism>
<feature type="transmembrane region" description="Helical" evidence="1">
    <location>
        <begin position="360"/>
        <end position="377"/>
    </location>
</feature>
<name>A0A4Y4DPQ4_GLUUR</name>
<keyword evidence="1" id="KW-0472">Membrane</keyword>
<feature type="transmembrane region" description="Helical" evidence="1">
    <location>
        <begin position="128"/>
        <end position="151"/>
    </location>
</feature>
<dbReference type="PANTHER" id="PTHR23523">
    <property type="match status" value="1"/>
</dbReference>
<evidence type="ECO:0000256" key="1">
    <source>
        <dbReference type="SAM" id="Phobius"/>
    </source>
</evidence>
<dbReference type="Proteomes" id="UP000316612">
    <property type="component" value="Unassembled WGS sequence"/>
</dbReference>
<feature type="transmembrane region" description="Helical" evidence="1">
    <location>
        <begin position="157"/>
        <end position="179"/>
    </location>
</feature>
<dbReference type="EMBL" id="BJNY01000011">
    <property type="protein sequence ID" value="GED06587.1"/>
    <property type="molecule type" value="Genomic_DNA"/>
</dbReference>
<feature type="transmembrane region" description="Helical" evidence="1">
    <location>
        <begin position="71"/>
        <end position="88"/>
    </location>
</feature>
<keyword evidence="3" id="KW-1185">Reference proteome</keyword>
<feature type="transmembrane region" description="Helical" evidence="1">
    <location>
        <begin position="270"/>
        <end position="288"/>
    </location>
</feature>
<evidence type="ECO:0000313" key="3">
    <source>
        <dbReference type="Proteomes" id="UP000316612"/>
    </source>
</evidence>
<keyword evidence="1" id="KW-0812">Transmembrane</keyword>
<dbReference type="PANTHER" id="PTHR23523:SF2">
    <property type="entry name" value="2-NITROIMIDAZOLE TRANSPORTER"/>
    <property type="match status" value="1"/>
</dbReference>
<feature type="transmembrane region" description="Helical" evidence="1">
    <location>
        <begin position="334"/>
        <end position="354"/>
    </location>
</feature>
<dbReference type="InterPro" id="IPR036259">
    <property type="entry name" value="MFS_trans_sf"/>
</dbReference>
<feature type="transmembrane region" description="Helical" evidence="1">
    <location>
        <begin position="94"/>
        <end position="116"/>
    </location>
</feature>
<feature type="transmembrane region" description="Helical" evidence="1">
    <location>
        <begin position="39"/>
        <end position="62"/>
    </location>
</feature>